<organism evidence="4 5">
    <name type="scientific">Lymnaea stagnalis</name>
    <name type="common">Great pond snail</name>
    <name type="synonym">Helix stagnalis</name>
    <dbReference type="NCBI Taxonomy" id="6523"/>
    <lineage>
        <taxon>Eukaryota</taxon>
        <taxon>Metazoa</taxon>
        <taxon>Spiralia</taxon>
        <taxon>Lophotrochozoa</taxon>
        <taxon>Mollusca</taxon>
        <taxon>Gastropoda</taxon>
        <taxon>Heterobranchia</taxon>
        <taxon>Euthyneura</taxon>
        <taxon>Panpulmonata</taxon>
        <taxon>Hygrophila</taxon>
        <taxon>Lymnaeoidea</taxon>
        <taxon>Lymnaeidae</taxon>
        <taxon>Lymnaea</taxon>
    </lineage>
</organism>
<dbReference type="EMBL" id="CAXITT010000704">
    <property type="protein sequence ID" value="CAL1545380.1"/>
    <property type="molecule type" value="Genomic_DNA"/>
</dbReference>
<keyword evidence="5" id="KW-1185">Reference proteome</keyword>
<dbReference type="SUPFAM" id="SSF48403">
    <property type="entry name" value="Ankyrin repeat"/>
    <property type="match status" value="1"/>
</dbReference>
<dbReference type="GO" id="GO:0005634">
    <property type="term" value="C:nucleus"/>
    <property type="evidence" value="ECO:0007669"/>
    <property type="project" value="TreeGrafter"/>
</dbReference>
<evidence type="ECO:0000313" key="5">
    <source>
        <dbReference type="Proteomes" id="UP001497497"/>
    </source>
</evidence>
<dbReference type="GO" id="GO:0010468">
    <property type="term" value="P:regulation of gene expression"/>
    <property type="evidence" value="ECO:0007669"/>
    <property type="project" value="TreeGrafter"/>
</dbReference>
<feature type="repeat" description="ANK" evidence="3">
    <location>
        <begin position="48"/>
        <end position="84"/>
    </location>
</feature>
<reference evidence="4 5" key="1">
    <citation type="submission" date="2024-04" db="EMBL/GenBank/DDBJ databases">
        <authorList>
            <consortium name="Genoscope - CEA"/>
            <person name="William W."/>
        </authorList>
    </citation>
    <scope>NUCLEOTIDE SEQUENCE [LARGE SCALE GENOMIC DNA]</scope>
</reference>
<dbReference type="AlphaFoldDB" id="A0AAV2IGM8"/>
<dbReference type="Proteomes" id="UP001497497">
    <property type="component" value="Unassembled WGS sequence"/>
</dbReference>
<comment type="caution">
    <text evidence="4">The sequence shown here is derived from an EMBL/GenBank/DDBJ whole genome shotgun (WGS) entry which is preliminary data.</text>
</comment>
<evidence type="ECO:0000256" key="2">
    <source>
        <dbReference type="ARBA" id="ARBA00023043"/>
    </source>
</evidence>
<gene>
    <name evidence="4" type="ORF">GSLYS_00018863001</name>
</gene>
<keyword evidence="1" id="KW-0677">Repeat</keyword>
<dbReference type="PROSITE" id="PS50088">
    <property type="entry name" value="ANK_REPEAT"/>
    <property type="match status" value="1"/>
</dbReference>
<accession>A0AAV2IGM8</accession>
<dbReference type="Pfam" id="PF12796">
    <property type="entry name" value="Ank_2"/>
    <property type="match status" value="1"/>
</dbReference>
<dbReference type="InterPro" id="IPR036770">
    <property type="entry name" value="Ankyrin_rpt-contain_sf"/>
</dbReference>
<evidence type="ECO:0000313" key="4">
    <source>
        <dbReference type="EMBL" id="CAL1545380.1"/>
    </source>
</evidence>
<sequence>MERDPLPPPPSKRLVKTALHQAILDERLHQVRLLVDKHRANIDCKDVHGRTPLMLTCIIDNSGLGFKMAYILVKAGADPNARDGMGRTALSYACMNGRESLVRLILKEDALNLNETDSDSNTCLHHAALGGNLPIVRMLAQAFHKYGLSPDHRNNRGYTPLLIACKSGHYMAAYTILTIAKASPALRDSEFHQNAAEWTKRGLRLNAPVSGRMFTASAPASLPRPLASLSFERDGTMYQKPWVPVCRVYRSANPYCTVDGLRLPVITKTTEADAKGSEAVMDNEEARQLLLDEINKAELKSGTQGAKNSPPPRWMHPSTAKLRAASYRGAKASSVPDMVAMFKIYSEQYQPDWRKRVPKTAASDLGTSVSCVVP</sequence>
<dbReference type="Pfam" id="PF00023">
    <property type="entry name" value="Ank"/>
    <property type="match status" value="1"/>
</dbReference>
<dbReference type="PANTHER" id="PTHR24124">
    <property type="entry name" value="ANKYRIN REPEAT FAMILY A"/>
    <property type="match status" value="1"/>
</dbReference>
<dbReference type="SMART" id="SM00248">
    <property type="entry name" value="ANK"/>
    <property type="match status" value="5"/>
</dbReference>
<name>A0AAV2IGM8_LYMST</name>
<protein>
    <recommendedName>
        <fullName evidence="6">Ankyrin repeat protein</fullName>
    </recommendedName>
</protein>
<evidence type="ECO:0008006" key="6">
    <source>
        <dbReference type="Google" id="ProtNLM"/>
    </source>
</evidence>
<evidence type="ECO:0000256" key="1">
    <source>
        <dbReference type="ARBA" id="ARBA00022737"/>
    </source>
</evidence>
<evidence type="ECO:0000256" key="3">
    <source>
        <dbReference type="PROSITE-ProRule" id="PRU00023"/>
    </source>
</evidence>
<dbReference type="InterPro" id="IPR002110">
    <property type="entry name" value="Ankyrin_rpt"/>
</dbReference>
<proteinExistence type="predicted"/>
<keyword evidence="2 3" id="KW-0040">ANK repeat</keyword>
<dbReference type="Gene3D" id="1.25.40.20">
    <property type="entry name" value="Ankyrin repeat-containing domain"/>
    <property type="match status" value="2"/>
</dbReference>
<dbReference type="PANTHER" id="PTHR24124:SF14">
    <property type="entry name" value="CHROMOSOME UNDETERMINED SCAFFOLD_25, WHOLE GENOME SHOTGUN SEQUENCE"/>
    <property type="match status" value="1"/>
</dbReference>